<dbReference type="EMBL" id="PVSR01000005">
    <property type="protein sequence ID" value="PRW64258.1"/>
    <property type="molecule type" value="Genomic_DNA"/>
</dbReference>
<proteinExistence type="predicted"/>
<dbReference type="InterPro" id="IPR012349">
    <property type="entry name" value="Split_barrel_FMN-bd"/>
</dbReference>
<dbReference type="SMART" id="SM00903">
    <property type="entry name" value="Flavin_Reduct"/>
    <property type="match status" value="1"/>
</dbReference>
<protein>
    <submittedName>
        <fullName evidence="3">Oxidase</fullName>
    </submittedName>
</protein>
<dbReference type="Pfam" id="PF01613">
    <property type="entry name" value="Flavin_Reduct"/>
    <property type="match status" value="1"/>
</dbReference>
<comment type="caution">
    <text evidence="3">The sequence shown here is derived from an EMBL/GenBank/DDBJ whole genome shotgun (WGS) entry which is preliminary data.</text>
</comment>
<evidence type="ECO:0000259" key="2">
    <source>
        <dbReference type="SMART" id="SM00903"/>
    </source>
</evidence>
<evidence type="ECO:0000256" key="1">
    <source>
        <dbReference type="ARBA" id="ARBA00023002"/>
    </source>
</evidence>
<dbReference type="InterPro" id="IPR002563">
    <property type="entry name" value="Flavin_Rdtase-like_dom"/>
</dbReference>
<dbReference type="PANTHER" id="PTHR30466">
    <property type="entry name" value="FLAVIN REDUCTASE"/>
    <property type="match status" value="1"/>
</dbReference>
<keyword evidence="4" id="KW-1185">Reference proteome</keyword>
<evidence type="ECO:0000313" key="4">
    <source>
        <dbReference type="Proteomes" id="UP000239352"/>
    </source>
</evidence>
<dbReference type="Gene3D" id="2.30.110.10">
    <property type="entry name" value="Electron Transport, Fmn-binding Protein, Chain A"/>
    <property type="match status" value="1"/>
</dbReference>
<accession>A0A2T0GYR7</accession>
<gene>
    <name evidence="3" type="ORF">CEP50_06400</name>
</gene>
<dbReference type="RefSeq" id="WP_106113013.1">
    <property type="nucleotide sequence ID" value="NZ_PVSR01000005.1"/>
</dbReference>
<dbReference type="GO" id="GO:0010181">
    <property type="term" value="F:FMN binding"/>
    <property type="evidence" value="ECO:0007669"/>
    <property type="project" value="InterPro"/>
</dbReference>
<evidence type="ECO:0000313" key="3">
    <source>
        <dbReference type="EMBL" id="PRW64258.1"/>
    </source>
</evidence>
<dbReference type="GO" id="GO:0042602">
    <property type="term" value="F:riboflavin reductase (NADPH) activity"/>
    <property type="evidence" value="ECO:0007669"/>
    <property type="project" value="TreeGrafter"/>
</dbReference>
<dbReference type="FunCoup" id="A0A2T0GYR7">
    <property type="interactions" value="3"/>
</dbReference>
<name>A0A2T0GYR7_ACTMO</name>
<dbReference type="InterPro" id="IPR050268">
    <property type="entry name" value="NADH-dep_flavin_reductase"/>
</dbReference>
<dbReference type="SUPFAM" id="SSF50475">
    <property type="entry name" value="FMN-binding split barrel"/>
    <property type="match status" value="1"/>
</dbReference>
<dbReference type="AlphaFoldDB" id="A0A2T0GYR7"/>
<organism evidence="3 4">
    <name type="scientific">Actinopolyspora mortivallis</name>
    <dbReference type="NCBI Taxonomy" id="33906"/>
    <lineage>
        <taxon>Bacteria</taxon>
        <taxon>Bacillati</taxon>
        <taxon>Actinomycetota</taxon>
        <taxon>Actinomycetes</taxon>
        <taxon>Actinopolysporales</taxon>
        <taxon>Actinopolysporaceae</taxon>
        <taxon>Actinopolyspora</taxon>
    </lineage>
</organism>
<sequence>MSHSQLRPHEYLAATPPVVPAHTTVTAEEFRGMMRCFPTGVSVVTTIDEHGRPRGMTCTSLTSVTLSPPTVLVCLNRQSGTSRAVHHHSAFAVNLLHERAGETARLFAGDHPDRFGRLSWHHSRILNVPLLGEDAFTVAVCSVRDSTPMGDHDVIFGRVHAIEEHDDSPLLHGMREFRSWPASPPE</sequence>
<dbReference type="Proteomes" id="UP000239352">
    <property type="component" value="Unassembled WGS sequence"/>
</dbReference>
<dbReference type="PANTHER" id="PTHR30466:SF1">
    <property type="entry name" value="FMN REDUCTASE (NADH) RUTF"/>
    <property type="match status" value="1"/>
</dbReference>
<dbReference type="InParanoid" id="A0A2T0GYR7"/>
<reference evidence="3 4" key="1">
    <citation type="submission" date="2018-03" db="EMBL/GenBank/DDBJ databases">
        <title>Actinopolyspora mortivallis from Sahara, screening for active biomolecules.</title>
        <authorList>
            <person name="Selama O."/>
            <person name="Wellington E.M.H."/>
            <person name="Hacene H."/>
        </authorList>
    </citation>
    <scope>NUCLEOTIDE SEQUENCE [LARGE SCALE GENOMIC DNA]</scope>
    <source>
        <strain evidence="3 4">M5A</strain>
    </source>
</reference>
<feature type="domain" description="Flavin reductase like" evidence="2">
    <location>
        <begin position="34"/>
        <end position="179"/>
    </location>
</feature>
<keyword evidence="1" id="KW-0560">Oxidoreductase</keyword>